<gene>
    <name evidence="2" type="ORF">K8V11_11175</name>
</gene>
<accession>A0A921F6I6</accession>
<reference evidence="2" key="1">
    <citation type="journal article" date="2021" name="PeerJ">
        <title>Extensive microbial diversity within the chicken gut microbiome revealed by metagenomics and culture.</title>
        <authorList>
            <person name="Gilroy R."/>
            <person name="Ravi A."/>
            <person name="Getino M."/>
            <person name="Pursley I."/>
            <person name="Horton D.L."/>
            <person name="Alikhan N.F."/>
            <person name="Baker D."/>
            <person name="Gharbi K."/>
            <person name="Hall N."/>
            <person name="Watson M."/>
            <person name="Adriaenssens E.M."/>
            <person name="Foster-Nyarko E."/>
            <person name="Jarju S."/>
            <person name="Secka A."/>
            <person name="Antonio M."/>
            <person name="Oren A."/>
            <person name="Chaudhuri R.R."/>
            <person name="La Ragione R."/>
            <person name="Hildebrand F."/>
            <person name="Pallen M.J."/>
        </authorList>
    </citation>
    <scope>NUCLEOTIDE SEQUENCE</scope>
    <source>
        <strain evidence="2">ChiGjej1B1-18357</strain>
    </source>
</reference>
<dbReference type="InterPro" id="IPR001279">
    <property type="entry name" value="Metallo-B-lactamas"/>
</dbReference>
<protein>
    <submittedName>
        <fullName evidence="2">MBL fold metallo-hydrolase</fullName>
    </submittedName>
</protein>
<dbReference type="AlphaFoldDB" id="A0A921F6I6"/>
<proteinExistence type="predicted"/>
<dbReference type="CDD" id="cd07716">
    <property type="entry name" value="RNaseZ_short-form-like_MBL-fold"/>
    <property type="match status" value="1"/>
</dbReference>
<comment type="caution">
    <text evidence="2">The sequence shown here is derived from an EMBL/GenBank/DDBJ whole genome shotgun (WGS) entry which is preliminary data.</text>
</comment>
<evidence type="ECO:0000259" key="1">
    <source>
        <dbReference type="Pfam" id="PF12706"/>
    </source>
</evidence>
<dbReference type="SUPFAM" id="SSF56281">
    <property type="entry name" value="Metallo-hydrolase/oxidoreductase"/>
    <property type="match status" value="1"/>
</dbReference>
<dbReference type="InterPro" id="IPR036866">
    <property type="entry name" value="RibonucZ/Hydroxyglut_hydro"/>
</dbReference>
<reference evidence="2" key="2">
    <citation type="submission" date="2021-09" db="EMBL/GenBank/DDBJ databases">
        <authorList>
            <person name="Gilroy R."/>
        </authorList>
    </citation>
    <scope>NUCLEOTIDE SEQUENCE</scope>
    <source>
        <strain evidence="2">ChiGjej1B1-18357</strain>
    </source>
</reference>
<name>A0A921F6I6_9ACTN</name>
<dbReference type="EMBL" id="DYXM01000218">
    <property type="protein sequence ID" value="HJE91554.1"/>
    <property type="molecule type" value="Genomic_DNA"/>
</dbReference>
<dbReference type="RefSeq" id="WP_303914096.1">
    <property type="nucleotide sequence ID" value="NZ_DYXM01000218.1"/>
</dbReference>
<dbReference type="Pfam" id="PF12706">
    <property type="entry name" value="Lactamase_B_2"/>
    <property type="match status" value="1"/>
</dbReference>
<feature type="domain" description="Metallo-beta-lactamase" evidence="1">
    <location>
        <begin position="50"/>
        <end position="226"/>
    </location>
</feature>
<dbReference type="Gene3D" id="3.60.15.10">
    <property type="entry name" value="Ribonuclease Z/Hydroxyacylglutathione hydrolase-like"/>
    <property type="match status" value="1"/>
</dbReference>
<evidence type="ECO:0000313" key="2">
    <source>
        <dbReference type="EMBL" id="HJE91554.1"/>
    </source>
</evidence>
<organism evidence="2 3">
    <name type="scientific">Dietzia timorensis</name>
    <dbReference type="NCBI Taxonomy" id="499555"/>
    <lineage>
        <taxon>Bacteria</taxon>
        <taxon>Bacillati</taxon>
        <taxon>Actinomycetota</taxon>
        <taxon>Actinomycetes</taxon>
        <taxon>Mycobacteriales</taxon>
        <taxon>Dietziaceae</taxon>
        <taxon>Dietzia</taxon>
    </lineage>
</organism>
<dbReference type="PANTHER" id="PTHR46018">
    <property type="entry name" value="ZINC PHOSPHODIESTERASE ELAC PROTEIN 1"/>
    <property type="match status" value="1"/>
</dbReference>
<sequence length="260" mass="27826">MQLTVIGSSGSLSGPQSTASCYLVEIPGYRPIVMDLGPGSIGRLQRHIDPGSATVLLSHLHADHCLDMPALLVWRRFGPHSYSERAEVFAPAGADKRIGRASAEDAESIDDVSDTLAMHEWDPANPVELRNEEGVLAATVRTAKVNHPPLSYALRFDTPYGASLTYSGDTAFCQDLIDLATGSDVLLCEASWEHPGEHPEGIHMSGLEAGRTAREAGVSLLVLTHIPPWTDADAVEAEARGEFDGEILVATPGLSFALDY</sequence>
<dbReference type="PANTHER" id="PTHR46018:SF4">
    <property type="entry name" value="METALLO-HYDROLASE YHFI-RELATED"/>
    <property type="match status" value="1"/>
</dbReference>
<evidence type="ECO:0000313" key="3">
    <source>
        <dbReference type="Proteomes" id="UP000776650"/>
    </source>
</evidence>
<dbReference type="GO" id="GO:0042781">
    <property type="term" value="F:3'-tRNA processing endoribonuclease activity"/>
    <property type="evidence" value="ECO:0007669"/>
    <property type="project" value="TreeGrafter"/>
</dbReference>
<dbReference type="Proteomes" id="UP000776650">
    <property type="component" value="Unassembled WGS sequence"/>
</dbReference>